<feature type="domain" description="RNA polymerase sigma-70 region 2" evidence="5">
    <location>
        <begin position="25"/>
        <end position="93"/>
    </location>
</feature>
<dbReference type="SUPFAM" id="SSF88946">
    <property type="entry name" value="Sigma2 domain of RNA polymerase sigma factors"/>
    <property type="match status" value="1"/>
</dbReference>
<sequence>MKVNMEEQELAENCLRGDDKARRLLYERYADRMFAVCLRYAGDRALAEDLLHDGFLKIYESFYKFTWRGEGSLRAWMERVMINTVLQYFRKQDVLNQSVDLDEVPDVYIEPEAADMAEISASQLMRFVSELPVGYRTVFNLYVFEGKSHKEIAQLLGIQEKSSASQLARAKAVLAAEVNEWMKNHV</sequence>
<dbReference type="PANTHER" id="PTHR43133:SF46">
    <property type="entry name" value="RNA POLYMERASE SIGMA-70 FACTOR ECF SUBFAMILY"/>
    <property type="match status" value="1"/>
</dbReference>
<dbReference type="PANTHER" id="PTHR43133">
    <property type="entry name" value="RNA POLYMERASE ECF-TYPE SIGMA FACTO"/>
    <property type="match status" value="1"/>
</dbReference>
<dbReference type="InterPro" id="IPR013324">
    <property type="entry name" value="RNA_pol_sigma_r3/r4-like"/>
</dbReference>
<dbReference type="InterPro" id="IPR013325">
    <property type="entry name" value="RNA_pol_sigma_r2"/>
</dbReference>
<dbReference type="Pfam" id="PF04542">
    <property type="entry name" value="Sigma70_r2"/>
    <property type="match status" value="1"/>
</dbReference>
<dbReference type="AlphaFoldDB" id="J9H5Y4"/>
<comment type="similarity">
    <text evidence="1">Belongs to the sigma-70 factor family. ECF subfamily.</text>
</comment>
<evidence type="ECO:0000259" key="6">
    <source>
        <dbReference type="Pfam" id="PF08281"/>
    </source>
</evidence>
<dbReference type="SUPFAM" id="SSF88659">
    <property type="entry name" value="Sigma3 and sigma4 domains of RNA polymerase sigma factors"/>
    <property type="match status" value="1"/>
</dbReference>
<evidence type="ECO:0000256" key="4">
    <source>
        <dbReference type="ARBA" id="ARBA00023163"/>
    </source>
</evidence>
<dbReference type="InterPro" id="IPR007627">
    <property type="entry name" value="RNA_pol_sigma70_r2"/>
</dbReference>
<dbReference type="Pfam" id="PF08281">
    <property type="entry name" value="Sigma70_r4_2"/>
    <property type="match status" value="1"/>
</dbReference>
<name>J9H5Y4_9ZZZZ</name>
<dbReference type="InterPro" id="IPR013249">
    <property type="entry name" value="RNA_pol_sigma70_r4_t2"/>
</dbReference>
<dbReference type="Gene3D" id="1.10.1740.10">
    <property type="match status" value="1"/>
</dbReference>
<evidence type="ECO:0000256" key="2">
    <source>
        <dbReference type="ARBA" id="ARBA00023015"/>
    </source>
</evidence>
<dbReference type="Gene3D" id="1.10.10.10">
    <property type="entry name" value="Winged helix-like DNA-binding domain superfamily/Winged helix DNA-binding domain"/>
    <property type="match status" value="1"/>
</dbReference>
<organism evidence="7">
    <name type="scientific">gut metagenome</name>
    <dbReference type="NCBI Taxonomy" id="749906"/>
    <lineage>
        <taxon>unclassified sequences</taxon>
        <taxon>metagenomes</taxon>
        <taxon>organismal metagenomes</taxon>
    </lineage>
</organism>
<dbReference type="GO" id="GO:0006352">
    <property type="term" value="P:DNA-templated transcription initiation"/>
    <property type="evidence" value="ECO:0007669"/>
    <property type="project" value="InterPro"/>
</dbReference>
<protein>
    <submittedName>
        <fullName evidence="7">Sigma-70 region 2</fullName>
    </submittedName>
</protein>
<dbReference type="InterPro" id="IPR014284">
    <property type="entry name" value="RNA_pol_sigma-70_dom"/>
</dbReference>
<keyword evidence="2" id="KW-0805">Transcription regulation</keyword>
<dbReference type="EMBL" id="AMCI01000391">
    <property type="protein sequence ID" value="EJX09440.1"/>
    <property type="molecule type" value="Genomic_DNA"/>
</dbReference>
<accession>J9H5Y4</accession>
<dbReference type="InterPro" id="IPR039425">
    <property type="entry name" value="RNA_pol_sigma-70-like"/>
</dbReference>
<evidence type="ECO:0000259" key="5">
    <source>
        <dbReference type="Pfam" id="PF04542"/>
    </source>
</evidence>
<dbReference type="NCBIfam" id="TIGR02937">
    <property type="entry name" value="sigma70-ECF"/>
    <property type="match status" value="1"/>
</dbReference>
<keyword evidence="3" id="KW-0731">Sigma factor</keyword>
<evidence type="ECO:0000313" key="7">
    <source>
        <dbReference type="EMBL" id="EJX09440.1"/>
    </source>
</evidence>
<dbReference type="GO" id="GO:0003677">
    <property type="term" value="F:DNA binding"/>
    <property type="evidence" value="ECO:0007669"/>
    <property type="project" value="InterPro"/>
</dbReference>
<dbReference type="InterPro" id="IPR036388">
    <property type="entry name" value="WH-like_DNA-bd_sf"/>
</dbReference>
<proteinExistence type="inferred from homology"/>
<gene>
    <name evidence="7" type="ORF">EVA_02451</name>
</gene>
<dbReference type="GO" id="GO:0016987">
    <property type="term" value="F:sigma factor activity"/>
    <property type="evidence" value="ECO:0007669"/>
    <property type="project" value="UniProtKB-KW"/>
</dbReference>
<evidence type="ECO:0000256" key="1">
    <source>
        <dbReference type="ARBA" id="ARBA00010641"/>
    </source>
</evidence>
<keyword evidence="4" id="KW-0804">Transcription</keyword>
<reference evidence="7" key="1">
    <citation type="journal article" date="2012" name="PLoS ONE">
        <title>Gene sets for utilization of primary and secondary nutrition supplies in the distal gut of endangered iberian lynx.</title>
        <authorList>
            <person name="Alcaide M."/>
            <person name="Messina E."/>
            <person name="Richter M."/>
            <person name="Bargiela R."/>
            <person name="Peplies J."/>
            <person name="Huws S.A."/>
            <person name="Newbold C.J."/>
            <person name="Golyshin P.N."/>
            <person name="Simon M.A."/>
            <person name="Lopez G."/>
            <person name="Yakimov M.M."/>
            <person name="Ferrer M."/>
        </authorList>
    </citation>
    <scope>NUCLEOTIDE SEQUENCE</scope>
</reference>
<feature type="domain" description="RNA polymerase sigma factor 70 region 4 type 2" evidence="6">
    <location>
        <begin position="123"/>
        <end position="172"/>
    </location>
</feature>
<comment type="caution">
    <text evidence="7">The sequence shown here is derived from an EMBL/GenBank/DDBJ whole genome shotgun (WGS) entry which is preliminary data.</text>
</comment>
<evidence type="ECO:0000256" key="3">
    <source>
        <dbReference type="ARBA" id="ARBA00023082"/>
    </source>
</evidence>